<accession>A0A8T4C6C4</accession>
<comment type="caution">
    <text evidence="3">The sequence shown here is derived from an EMBL/GenBank/DDBJ whole genome shotgun (WGS) entry which is preliminary data.</text>
</comment>
<comment type="similarity">
    <text evidence="1">Belongs to the UPF0252 family.</text>
</comment>
<dbReference type="AlphaFoldDB" id="A0A8T4C6C4"/>
<dbReference type="EMBL" id="VGJJ01000003">
    <property type="protein sequence ID" value="MBM3281857.1"/>
    <property type="molecule type" value="Genomic_DNA"/>
</dbReference>
<proteinExistence type="inferred from homology"/>
<evidence type="ECO:0000313" key="3">
    <source>
        <dbReference type="EMBL" id="MBM3281857.1"/>
    </source>
</evidence>
<organism evidence="3 4">
    <name type="scientific">Candidatus Iainarchaeum sp</name>
    <dbReference type="NCBI Taxonomy" id="3101447"/>
    <lineage>
        <taxon>Archaea</taxon>
        <taxon>Candidatus Iainarchaeota</taxon>
        <taxon>Candidatus Iainarchaeia</taxon>
        <taxon>Candidatus Iainarchaeales</taxon>
        <taxon>Candidatus Iainarchaeaceae</taxon>
        <taxon>Candidatus Iainarchaeum</taxon>
    </lineage>
</organism>
<evidence type="ECO:0000256" key="1">
    <source>
        <dbReference type="ARBA" id="ARBA00007458"/>
    </source>
</evidence>
<gene>
    <name evidence="3" type="ORF">FJY86_00765</name>
</gene>
<dbReference type="InterPro" id="IPR007562">
    <property type="entry name" value="Transglutaminase-like_domain"/>
</dbReference>
<dbReference type="Pfam" id="PF04473">
    <property type="entry name" value="DUF553"/>
    <property type="match status" value="1"/>
</dbReference>
<evidence type="ECO:0000259" key="2">
    <source>
        <dbReference type="Pfam" id="PF04473"/>
    </source>
</evidence>
<dbReference type="Proteomes" id="UP000774699">
    <property type="component" value="Unassembled WGS sequence"/>
</dbReference>
<dbReference type="Gene3D" id="3.10.620.30">
    <property type="match status" value="1"/>
</dbReference>
<name>A0A8T4C6C4_9ARCH</name>
<reference evidence="3" key="1">
    <citation type="submission" date="2019-03" db="EMBL/GenBank/DDBJ databases">
        <title>Lake Tanganyika Metagenome-Assembled Genomes (MAGs).</title>
        <authorList>
            <person name="Tran P."/>
        </authorList>
    </citation>
    <scope>NUCLEOTIDE SEQUENCE</scope>
    <source>
        <strain evidence="3">M_DeepCast_50m_m2_156</strain>
    </source>
</reference>
<protein>
    <recommendedName>
        <fullName evidence="2">Transglutaminase-like domain-containing protein</fullName>
    </recommendedName>
</protein>
<sequence>MRSDNKLVFYKMLLDKYADIINQKEQRTVGEIKTLINVDDLSVQSLVAKFKPDAYHKEKDYLYTAQQVFEFITQEIHYTPNELNINFWLSPTDILANKVSDDEDLAVLTCTALCALGDDKALVYVMEMEDLRTHAVVITEINGKTLLLDPSVNHGFFKYYGDKSFVFKKYRFEGKKLKRALYRFNASTYEQFI</sequence>
<evidence type="ECO:0000313" key="4">
    <source>
        <dbReference type="Proteomes" id="UP000774699"/>
    </source>
</evidence>
<feature type="domain" description="Transglutaminase-like" evidence="2">
    <location>
        <begin position="57"/>
        <end position="152"/>
    </location>
</feature>